<dbReference type="SMART" id="SM00530">
    <property type="entry name" value="HTH_XRE"/>
    <property type="match status" value="1"/>
</dbReference>
<dbReference type="InterPro" id="IPR001387">
    <property type="entry name" value="Cro/C1-type_HTH"/>
</dbReference>
<keyword evidence="3" id="KW-0804">Transcription</keyword>
<dbReference type="CDD" id="cd00093">
    <property type="entry name" value="HTH_XRE"/>
    <property type="match status" value="1"/>
</dbReference>
<dbReference type="SUPFAM" id="SSF47413">
    <property type="entry name" value="lambda repressor-like DNA-binding domains"/>
    <property type="match status" value="1"/>
</dbReference>
<evidence type="ECO:0000256" key="1">
    <source>
        <dbReference type="ARBA" id="ARBA00023015"/>
    </source>
</evidence>
<feature type="domain" description="HTH cro/C1-type" evidence="4">
    <location>
        <begin position="8"/>
        <end position="62"/>
    </location>
</feature>
<proteinExistence type="predicted"/>
<gene>
    <name evidence="5" type="ORF">LNQ49_06460</name>
</gene>
<evidence type="ECO:0000313" key="5">
    <source>
        <dbReference type="EMBL" id="MCC9071235.1"/>
    </source>
</evidence>
<organism evidence="5 6">
    <name type="scientific">Flavobacterium pisciphilum</name>
    <dbReference type="NCBI Taxonomy" id="2893755"/>
    <lineage>
        <taxon>Bacteria</taxon>
        <taxon>Pseudomonadati</taxon>
        <taxon>Bacteroidota</taxon>
        <taxon>Flavobacteriia</taxon>
        <taxon>Flavobacteriales</taxon>
        <taxon>Flavobacteriaceae</taxon>
        <taxon>Flavobacterium</taxon>
    </lineage>
</organism>
<keyword evidence="1" id="KW-0805">Transcription regulation</keyword>
<sequence>MDTVGSRLKTLIRNKGITPYELSENTGISQSTLSRIINKDSKPNIKNRKILADYFNVPGNYFLPESEQEVVMEEEEYLENKNGNRFKELENGKFIMTVPLVPVKAYATYISECCEGDFVDGFNDVNFYVDQYARGNYVAFEIKGDSMDNGGLYDNPEGSITLCRELNRQHWKDGFRGSQYGWIIVHKDTIVCKDIIAQDLENGTITCHSRNQSPEYQDFTIELNDVKQIFKVIKRTF</sequence>
<keyword evidence="2" id="KW-0238">DNA-binding</keyword>
<accession>A0ABS8MTN3</accession>
<dbReference type="Gene3D" id="1.10.260.40">
    <property type="entry name" value="lambda repressor-like DNA-binding domains"/>
    <property type="match status" value="1"/>
</dbReference>
<dbReference type="EMBL" id="JAJJMO010000001">
    <property type="protein sequence ID" value="MCC9071235.1"/>
    <property type="molecule type" value="Genomic_DNA"/>
</dbReference>
<dbReference type="Pfam" id="PF01381">
    <property type="entry name" value="HTH_3"/>
    <property type="match status" value="1"/>
</dbReference>
<dbReference type="PROSITE" id="PS50943">
    <property type="entry name" value="HTH_CROC1"/>
    <property type="match status" value="1"/>
</dbReference>
<dbReference type="PANTHER" id="PTHR40661">
    <property type="match status" value="1"/>
</dbReference>
<dbReference type="Gene3D" id="2.10.109.10">
    <property type="entry name" value="Umud Fragment, subunit A"/>
    <property type="match status" value="1"/>
</dbReference>
<reference evidence="5" key="1">
    <citation type="submission" date="2021-11" db="EMBL/GenBank/DDBJ databases">
        <title>Description of novel Flavobacterium species.</title>
        <authorList>
            <person name="Saticioglu I.B."/>
            <person name="Ay H."/>
            <person name="Altun S."/>
            <person name="Duman M."/>
        </authorList>
    </citation>
    <scope>NUCLEOTIDE SEQUENCE</scope>
    <source>
        <strain evidence="5">F-65</strain>
    </source>
</reference>
<protein>
    <submittedName>
        <fullName evidence="5">Helix-turn-helix domain-containing protein</fullName>
    </submittedName>
</protein>
<name>A0ABS8MTN3_9FLAO</name>
<evidence type="ECO:0000259" key="4">
    <source>
        <dbReference type="PROSITE" id="PS50943"/>
    </source>
</evidence>
<dbReference type="PANTHER" id="PTHR40661:SF3">
    <property type="entry name" value="FELS-1 PROPHAGE TRANSCRIPTIONAL REGULATOR"/>
    <property type="match status" value="1"/>
</dbReference>
<dbReference type="RefSeq" id="WP_229987861.1">
    <property type="nucleotide sequence ID" value="NZ_JAJJMO010000001.1"/>
</dbReference>
<evidence type="ECO:0000256" key="3">
    <source>
        <dbReference type="ARBA" id="ARBA00023163"/>
    </source>
</evidence>
<dbReference type="Proteomes" id="UP001430919">
    <property type="component" value="Unassembled WGS sequence"/>
</dbReference>
<keyword evidence="6" id="KW-1185">Reference proteome</keyword>
<comment type="caution">
    <text evidence="5">The sequence shown here is derived from an EMBL/GenBank/DDBJ whole genome shotgun (WGS) entry which is preliminary data.</text>
</comment>
<evidence type="ECO:0000256" key="2">
    <source>
        <dbReference type="ARBA" id="ARBA00023125"/>
    </source>
</evidence>
<evidence type="ECO:0000313" key="6">
    <source>
        <dbReference type="Proteomes" id="UP001430919"/>
    </source>
</evidence>
<dbReference type="InterPro" id="IPR010982">
    <property type="entry name" value="Lambda_DNA-bd_dom_sf"/>
</dbReference>